<protein>
    <recommendedName>
        <fullName evidence="5">Fibronectin type-III domain-containing protein</fullName>
    </recommendedName>
</protein>
<dbReference type="InParanoid" id="A0A0G4EZ29"/>
<dbReference type="VEuPathDB" id="CryptoDB:Vbra_8627"/>
<dbReference type="STRING" id="1169540.A0A0G4EZ29"/>
<feature type="region of interest" description="Disordered" evidence="1">
    <location>
        <begin position="1"/>
        <end position="20"/>
    </location>
</feature>
<keyword evidence="2" id="KW-0812">Transmembrane</keyword>
<keyword evidence="2" id="KW-1133">Transmembrane helix</keyword>
<reference evidence="3 4" key="1">
    <citation type="submission" date="2014-11" db="EMBL/GenBank/DDBJ databases">
        <authorList>
            <person name="Zhu J."/>
            <person name="Qi W."/>
            <person name="Song R."/>
        </authorList>
    </citation>
    <scope>NUCLEOTIDE SEQUENCE [LARGE SCALE GENOMIC DNA]</scope>
</reference>
<name>A0A0G4EZ29_VITBC</name>
<feature type="transmembrane region" description="Helical" evidence="2">
    <location>
        <begin position="30"/>
        <end position="50"/>
    </location>
</feature>
<sequence length="753" mass="85680">MEATMSSQPSDAPGPPEDDRVTSARLPSIFCARALLASLLVILCVLLGLVPTRAACGNENNSKRKWGSFEYVNPRPNAMLVSAFTTIAVRRGSLIQTPLGPASYYFEVTGSKSGKHHHKGELRVGDDQKTVLFRPRDPFVPGEKVYVKVLKGLTALEDGRSRVLDEYEWSFYISRMPIKEYWIKKMEQGYDLHDYDHDFDRQLVHHEDADGDDGVEEETTSRALADEANDDLTYIAPDPSYRTLPADFPKIAVTFPASESTGKDDLIFVGTLFMRTNKEPDKKYVGYGLILDETGDPVFYKPFGTNEKIVDWRVNRDGHITYVGVPWSYYIGLDRFYEPTKRYQAQHGYKINSHGIEAFANGSFVCVIYDEQPVDMTRYDTKHGKKDTKVVGSIVQEVDGSGNVLNEWRSWDAFPLPRLVAESTSNVSERYNRFDALHVNSIDFMPDHTGDILLSFRHRDELIRVDRSTMDVCWRLGGVHGDFAFDREDIDYDGRPFRHQHDARVHPPTAHHVRRTANRTIDSTASFHVTMFDNGNKKSRYHRVHRMLIPKYSRAVEYAVDETNRVAHKVWEYRHDPDYYGIATGSVQRRDNGNTVINWGGLGIYPTLPFLTELDGHRNEVLLQMAFKEDYGAYRVTRQPWWGRSKQPPTVVLNRDVPFPYQLHVSYNGVTNVVSWEVFRSTAADGSDEGKIIEVPKTRFETIMPLPVVMSECVWYRVRARAGPIDAGTTVPQPSIMSEKVFGGATGREEACS</sequence>
<dbReference type="Proteomes" id="UP000041254">
    <property type="component" value="Unassembled WGS sequence"/>
</dbReference>
<keyword evidence="4" id="KW-1185">Reference proteome</keyword>
<proteinExistence type="predicted"/>
<dbReference type="PANTHER" id="PTHR35340:SF5">
    <property type="entry name" value="ASST-DOMAIN-CONTAINING PROTEIN"/>
    <property type="match status" value="1"/>
</dbReference>
<dbReference type="PANTHER" id="PTHR35340">
    <property type="entry name" value="PQQ ENZYME REPEAT PROTEIN-RELATED"/>
    <property type="match status" value="1"/>
</dbReference>
<dbReference type="InterPro" id="IPR053143">
    <property type="entry name" value="Arylsulfate_ST"/>
</dbReference>
<accession>A0A0G4EZ29</accession>
<dbReference type="AlphaFoldDB" id="A0A0G4EZ29"/>
<evidence type="ECO:0000256" key="1">
    <source>
        <dbReference type="SAM" id="MobiDB-lite"/>
    </source>
</evidence>
<evidence type="ECO:0000313" key="4">
    <source>
        <dbReference type="Proteomes" id="UP000041254"/>
    </source>
</evidence>
<dbReference type="PhylomeDB" id="A0A0G4EZ29"/>
<evidence type="ECO:0000256" key="2">
    <source>
        <dbReference type="SAM" id="Phobius"/>
    </source>
</evidence>
<gene>
    <name evidence="3" type="ORF">Vbra_8627</name>
</gene>
<organism evidence="3 4">
    <name type="scientific">Vitrella brassicaformis (strain CCMP3155)</name>
    <dbReference type="NCBI Taxonomy" id="1169540"/>
    <lineage>
        <taxon>Eukaryota</taxon>
        <taxon>Sar</taxon>
        <taxon>Alveolata</taxon>
        <taxon>Colpodellida</taxon>
        <taxon>Vitrellaceae</taxon>
        <taxon>Vitrella</taxon>
    </lineage>
</organism>
<dbReference type="InterPro" id="IPR010262">
    <property type="entry name" value="Arylsulfotransferase_bact"/>
</dbReference>
<evidence type="ECO:0008006" key="5">
    <source>
        <dbReference type="Google" id="ProtNLM"/>
    </source>
</evidence>
<dbReference type="EMBL" id="CDMY01000348">
    <property type="protein sequence ID" value="CEM04246.1"/>
    <property type="molecule type" value="Genomic_DNA"/>
</dbReference>
<evidence type="ECO:0000313" key="3">
    <source>
        <dbReference type="EMBL" id="CEM04246.1"/>
    </source>
</evidence>
<feature type="compositionally biased region" description="Polar residues" evidence="1">
    <location>
        <begin position="1"/>
        <end position="10"/>
    </location>
</feature>
<keyword evidence="2" id="KW-0472">Membrane</keyword>
<dbReference type="OrthoDB" id="5427350at2759"/>
<dbReference type="Pfam" id="PF05935">
    <property type="entry name" value="Arylsulfotrans"/>
    <property type="match status" value="1"/>
</dbReference>
<dbReference type="GO" id="GO:0004062">
    <property type="term" value="F:aryl sulfotransferase activity"/>
    <property type="evidence" value="ECO:0007669"/>
    <property type="project" value="InterPro"/>
</dbReference>